<organism evidence="1 2">
    <name type="scientific">Elasticomyces elasticus</name>
    <dbReference type="NCBI Taxonomy" id="574655"/>
    <lineage>
        <taxon>Eukaryota</taxon>
        <taxon>Fungi</taxon>
        <taxon>Dikarya</taxon>
        <taxon>Ascomycota</taxon>
        <taxon>Pezizomycotina</taxon>
        <taxon>Dothideomycetes</taxon>
        <taxon>Dothideomycetidae</taxon>
        <taxon>Mycosphaerellales</taxon>
        <taxon>Teratosphaeriaceae</taxon>
        <taxon>Elasticomyces</taxon>
    </lineage>
</organism>
<evidence type="ECO:0008006" key="3">
    <source>
        <dbReference type="Google" id="ProtNLM"/>
    </source>
</evidence>
<evidence type="ECO:0000313" key="2">
    <source>
        <dbReference type="Proteomes" id="UP001310594"/>
    </source>
</evidence>
<protein>
    <recommendedName>
        <fullName evidence="3">SnoaL-like domain-containing protein</fullName>
    </recommendedName>
</protein>
<dbReference type="InterPro" id="IPR050977">
    <property type="entry name" value="Fungal_Meroterpenoid_Isomerase"/>
</dbReference>
<dbReference type="Gene3D" id="3.10.450.50">
    <property type="match status" value="1"/>
</dbReference>
<sequence length="145" mass="16463">MASSVLDNIKRTTQQTIDGYRKWDIDAIMAPRADNCTYQALPKSVGLPPHNNKEYREWYTAEIIPLMQNFDVEVHTILHDAEARKSMIHGFSTAMSPAGPYRMELCLMMSFNEAGDKVVKMEEMFDSAYYGDLMSKLQAMAGQAK</sequence>
<name>A0AAN7VYM9_9PEZI</name>
<accession>A0AAN7VYM9</accession>
<comment type="caution">
    <text evidence="1">The sequence shown here is derived from an EMBL/GenBank/DDBJ whole genome shotgun (WGS) entry which is preliminary data.</text>
</comment>
<proteinExistence type="predicted"/>
<dbReference type="PANTHER" id="PTHR39598:SF1">
    <property type="entry name" value="AUSTINOID BIOSYNTHESIS CLUSTERS PROTEIN F-RELATED"/>
    <property type="match status" value="1"/>
</dbReference>
<gene>
    <name evidence="1" type="ORF">LTR97_011084</name>
</gene>
<dbReference type="EMBL" id="JAVRQU010000020">
    <property type="protein sequence ID" value="KAK5691913.1"/>
    <property type="molecule type" value="Genomic_DNA"/>
</dbReference>
<reference evidence="1" key="1">
    <citation type="submission" date="2023-08" db="EMBL/GenBank/DDBJ databases">
        <title>Black Yeasts Isolated from many extreme environments.</title>
        <authorList>
            <person name="Coleine C."/>
            <person name="Stajich J.E."/>
            <person name="Selbmann L."/>
        </authorList>
    </citation>
    <scope>NUCLEOTIDE SEQUENCE</scope>
    <source>
        <strain evidence="1">CCFEE 5810</strain>
    </source>
</reference>
<dbReference type="AlphaFoldDB" id="A0AAN7VYM9"/>
<dbReference type="InterPro" id="IPR032710">
    <property type="entry name" value="NTF2-like_dom_sf"/>
</dbReference>
<dbReference type="Proteomes" id="UP001310594">
    <property type="component" value="Unassembled WGS sequence"/>
</dbReference>
<dbReference type="PANTHER" id="PTHR39598">
    <property type="entry name" value="AUSTINOL SYNTHESIS PROTEIN F-RELATED"/>
    <property type="match status" value="1"/>
</dbReference>
<dbReference type="SUPFAM" id="SSF54427">
    <property type="entry name" value="NTF2-like"/>
    <property type="match status" value="1"/>
</dbReference>
<evidence type="ECO:0000313" key="1">
    <source>
        <dbReference type="EMBL" id="KAK5691913.1"/>
    </source>
</evidence>